<dbReference type="InterPro" id="IPR036921">
    <property type="entry name" value="PurM-like_N_sf"/>
</dbReference>
<dbReference type="PANTHER" id="PTHR30303:SF0">
    <property type="entry name" value="CARBAMOYL DEHYDRATASE HYPE"/>
    <property type="match status" value="1"/>
</dbReference>
<dbReference type="RefSeq" id="WP_245752246.1">
    <property type="nucleotide sequence ID" value="NZ_FOOK01000021.1"/>
</dbReference>
<dbReference type="Gene3D" id="3.30.1330.10">
    <property type="entry name" value="PurM-like, N-terminal domain"/>
    <property type="match status" value="1"/>
</dbReference>
<evidence type="ECO:0000259" key="3">
    <source>
        <dbReference type="Pfam" id="PF02769"/>
    </source>
</evidence>
<dbReference type="InterPro" id="IPR011854">
    <property type="entry name" value="HypE"/>
</dbReference>
<proteinExistence type="inferred from homology"/>
<feature type="domain" description="PurM-like N-terminal" evidence="2">
    <location>
        <begin position="37"/>
        <end position="147"/>
    </location>
</feature>
<dbReference type="SUPFAM" id="SSF55326">
    <property type="entry name" value="PurM N-terminal domain-like"/>
    <property type="match status" value="1"/>
</dbReference>
<dbReference type="NCBIfam" id="TIGR02124">
    <property type="entry name" value="hypE"/>
    <property type="match status" value="1"/>
</dbReference>
<dbReference type="PIRSF" id="PIRSF005644">
    <property type="entry name" value="Hdrgns_mtr_HypE"/>
    <property type="match status" value="1"/>
</dbReference>
<dbReference type="EMBL" id="FOOK01000021">
    <property type="protein sequence ID" value="SFG22282.1"/>
    <property type="molecule type" value="Genomic_DNA"/>
</dbReference>
<sequence>MKGKISLAHGDGGELAHQLVREVFVEAFGHEEQARWDAALLPLEGGDVAISTDSFVIKPLFFPGGDIGKLAVSGTVNDIAVSGAEPRFLTAGFILEEGFPVEDLRRIARSMAEEAKRAGVRIVAGDTKVVERGGADGLFVHTTGIGRLRPDRRLHPEQIREGDAVIISGTIGDHGIAVLAARGEMGLSPGLFSDCASLSGMISELLSSVRGVRIMRDPTRGGLATALVEICEDFRVTVQLDEAALPVRREVRGACDIFGFDPLYLANEGKVVLIVAQEDEEKVVKLLRGHPLGREAAVIGRVTGREQGRLLLRSTLGSTRRLSRMSGMMLPRIC</sequence>
<accession>A0A1I2Q1P5</accession>
<organism evidence="4 5">
    <name type="scientific">Planifilum fulgidum</name>
    <dbReference type="NCBI Taxonomy" id="201973"/>
    <lineage>
        <taxon>Bacteria</taxon>
        <taxon>Bacillati</taxon>
        <taxon>Bacillota</taxon>
        <taxon>Bacilli</taxon>
        <taxon>Bacillales</taxon>
        <taxon>Thermoactinomycetaceae</taxon>
        <taxon>Planifilum</taxon>
    </lineage>
</organism>
<evidence type="ECO:0000256" key="1">
    <source>
        <dbReference type="ARBA" id="ARBA00006243"/>
    </source>
</evidence>
<dbReference type="InterPro" id="IPR016188">
    <property type="entry name" value="PurM-like_N"/>
</dbReference>
<dbReference type="InterPro" id="IPR010918">
    <property type="entry name" value="PurM-like_C_dom"/>
</dbReference>
<evidence type="ECO:0000259" key="2">
    <source>
        <dbReference type="Pfam" id="PF00586"/>
    </source>
</evidence>
<dbReference type="Proteomes" id="UP000198661">
    <property type="component" value="Unassembled WGS sequence"/>
</dbReference>
<comment type="similarity">
    <text evidence="1">Belongs to the HypE family.</text>
</comment>
<feature type="domain" description="PurM-like C-terminal" evidence="3">
    <location>
        <begin position="160"/>
        <end position="310"/>
    </location>
</feature>
<dbReference type="STRING" id="201973.SAMN04488025_12141"/>
<name>A0A1I2Q1P5_9BACL</name>
<dbReference type="SUPFAM" id="SSF56042">
    <property type="entry name" value="PurM C-terminal domain-like"/>
    <property type="match status" value="1"/>
</dbReference>
<dbReference type="Pfam" id="PF00586">
    <property type="entry name" value="AIRS"/>
    <property type="match status" value="1"/>
</dbReference>
<protein>
    <submittedName>
        <fullName evidence="4">Hydrogenase expression/formation protein HypE</fullName>
    </submittedName>
</protein>
<dbReference type="Gene3D" id="3.90.650.10">
    <property type="entry name" value="PurM-like C-terminal domain"/>
    <property type="match status" value="1"/>
</dbReference>
<keyword evidence="5" id="KW-1185">Reference proteome</keyword>
<reference evidence="4 5" key="1">
    <citation type="submission" date="2016-10" db="EMBL/GenBank/DDBJ databases">
        <authorList>
            <person name="de Groot N.N."/>
        </authorList>
    </citation>
    <scope>NUCLEOTIDE SEQUENCE [LARGE SCALE GENOMIC DNA]</scope>
    <source>
        <strain evidence="4 5">DSM 44945</strain>
    </source>
</reference>
<dbReference type="InterPro" id="IPR036676">
    <property type="entry name" value="PurM-like_C_sf"/>
</dbReference>
<dbReference type="PANTHER" id="PTHR30303">
    <property type="entry name" value="HYDROGENASE ISOENZYMES FORMATION PROTEIN HYPE"/>
    <property type="match status" value="1"/>
</dbReference>
<dbReference type="AlphaFoldDB" id="A0A1I2Q1P5"/>
<evidence type="ECO:0000313" key="4">
    <source>
        <dbReference type="EMBL" id="SFG22282.1"/>
    </source>
</evidence>
<evidence type="ECO:0000313" key="5">
    <source>
        <dbReference type="Proteomes" id="UP000198661"/>
    </source>
</evidence>
<dbReference type="GO" id="GO:0051604">
    <property type="term" value="P:protein maturation"/>
    <property type="evidence" value="ECO:0007669"/>
    <property type="project" value="TreeGrafter"/>
</dbReference>
<gene>
    <name evidence="4" type="ORF">SAMN04488025_12141</name>
</gene>
<dbReference type="CDD" id="cd02197">
    <property type="entry name" value="HypE"/>
    <property type="match status" value="1"/>
</dbReference>
<dbReference type="Pfam" id="PF02769">
    <property type="entry name" value="AIRS_C"/>
    <property type="match status" value="1"/>
</dbReference>